<evidence type="ECO:0000259" key="5">
    <source>
        <dbReference type="PROSITE" id="PS50931"/>
    </source>
</evidence>
<dbReference type="InterPro" id="IPR000847">
    <property type="entry name" value="LysR_HTH_N"/>
</dbReference>
<accession>A0ABZ2THJ0</accession>
<feature type="domain" description="HTH lysR-type" evidence="5">
    <location>
        <begin position="1"/>
        <end position="58"/>
    </location>
</feature>
<reference evidence="6 7" key="1">
    <citation type="submission" date="2024-02" db="EMBL/GenBank/DDBJ databases">
        <title>Roseovarius strain W115 nov., isolated from a marine algae.</title>
        <authorList>
            <person name="Lee M.W."/>
            <person name="Lee J.K."/>
            <person name="Kim J.M."/>
            <person name="Choi D.G."/>
            <person name="Baek J.H."/>
            <person name="Bayburt H."/>
            <person name="Jung J.J."/>
            <person name="Han D.M."/>
            <person name="Jeon C.O."/>
        </authorList>
    </citation>
    <scope>NUCLEOTIDE SEQUENCE [LARGE SCALE GENOMIC DNA]</scope>
    <source>
        <strain evidence="6 7">W115</strain>
    </source>
</reference>
<comment type="similarity">
    <text evidence="1">Belongs to the LysR transcriptional regulatory family.</text>
</comment>
<dbReference type="SUPFAM" id="SSF53850">
    <property type="entry name" value="Periplasmic binding protein-like II"/>
    <property type="match status" value="1"/>
</dbReference>
<evidence type="ECO:0000313" key="6">
    <source>
        <dbReference type="EMBL" id="WYK17890.1"/>
    </source>
</evidence>
<dbReference type="InterPro" id="IPR036388">
    <property type="entry name" value="WH-like_DNA-bd_sf"/>
</dbReference>
<dbReference type="Pfam" id="PF00126">
    <property type="entry name" value="HTH_1"/>
    <property type="match status" value="1"/>
</dbReference>
<evidence type="ECO:0000256" key="2">
    <source>
        <dbReference type="ARBA" id="ARBA00023015"/>
    </source>
</evidence>
<dbReference type="InterPro" id="IPR036390">
    <property type="entry name" value="WH_DNA-bd_sf"/>
</dbReference>
<gene>
    <name evidence="6" type="ORF">RZS32_016095</name>
</gene>
<dbReference type="RefSeq" id="WP_317054577.1">
    <property type="nucleotide sequence ID" value="NZ_CP146606.1"/>
</dbReference>
<proteinExistence type="inferred from homology"/>
<keyword evidence="2" id="KW-0805">Transcription regulation</keyword>
<evidence type="ECO:0000256" key="4">
    <source>
        <dbReference type="ARBA" id="ARBA00023163"/>
    </source>
</evidence>
<dbReference type="EMBL" id="CP146606">
    <property type="protein sequence ID" value="WYK17890.1"/>
    <property type="molecule type" value="Genomic_DNA"/>
</dbReference>
<dbReference type="PRINTS" id="PR00039">
    <property type="entry name" value="HTHLYSR"/>
</dbReference>
<evidence type="ECO:0000313" key="7">
    <source>
        <dbReference type="Proteomes" id="UP001281305"/>
    </source>
</evidence>
<dbReference type="PANTHER" id="PTHR30427">
    <property type="entry name" value="TRANSCRIPTIONAL ACTIVATOR PROTEIN LYSR"/>
    <property type="match status" value="1"/>
</dbReference>
<sequence length="305" mass="34011">MNLQQLTVFRDVMKTGSVSAAARNLHRTQPAISASLKALEATLGVTLFHREGRRLSPTPEAHYLLSEAVEILDRLNLASSNLSELRNRTRGSLRIAAMPGTSAYLMPEFVSGFVAEKDDVQVALATRSSPQILSMIAAQSFDVGFCDMQVDEARRDLVNSVHIRSNCVVAFRHDHRLAGHERVRATDLNDEPMGTLHDGHRVYTDTERAFRQVGARFNVRVEAQFFMPLFHFIEAGQICAVVDVMSAESYRRLHGDSGQIRFANFEPAVPFGYSIVSPKQRPPSLLAGEFASKWESFVRSIVDHV</sequence>
<protein>
    <submittedName>
        <fullName evidence="6">LysR family transcriptional regulator</fullName>
    </submittedName>
</protein>
<evidence type="ECO:0000256" key="1">
    <source>
        <dbReference type="ARBA" id="ARBA00009437"/>
    </source>
</evidence>
<dbReference type="InterPro" id="IPR005119">
    <property type="entry name" value="LysR_subst-bd"/>
</dbReference>
<dbReference type="SUPFAM" id="SSF46785">
    <property type="entry name" value="Winged helix' DNA-binding domain"/>
    <property type="match status" value="1"/>
</dbReference>
<keyword evidence="7" id="KW-1185">Reference proteome</keyword>
<dbReference type="Proteomes" id="UP001281305">
    <property type="component" value="Chromosome"/>
</dbReference>
<dbReference type="Pfam" id="PF03466">
    <property type="entry name" value="LysR_substrate"/>
    <property type="match status" value="1"/>
</dbReference>
<dbReference type="PROSITE" id="PS50931">
    <property type="entry name" value="HTH_LYSR"/>
    <property type="match status" value="1"/>
</dbReference>
<dbReference type="Gene3D" id="3.40.190.290">
    <property type="match status" value="1"/>
</dbReference>
<evidence type="ECO:0000256" key="3">
    <source>
        <dbReference type="ARBA" id="ARBA00023125"/>
    </source>
</evidence>
<organism evidence="6 7">
    <name type="scientific">Roseovarius rhodophyticola</name>
    <dbReference type="NCBI Taxonomy" id="3080827"/>
    <lineage>
        <taxon>Bacteria</taxon>
        <taxon>Pseudomonadati</taxon>
        <taxon>Pseudomonadota</taxon>
        <taxon>Alphaproteobacteria</taxon>
        <taxon>Rhodobacterales</taxon>
        <taxon>Roseobacteraceae</taxon>
        <taxon>Roseovarius</taxon>
    </lineage>
</organism>
<keyword evidence="3" id="KW-0238">DNA-binding</keyword>
<dbReference type="Gene3D" id="1.10.10.10">
    <property type="entry name" value="Winged helix-like DNA-binding domain superfamily/Winged helix DNA-binding domain"/>
    <property type="match status" value="1"/>
</dbReference>
<name>A0ABZ2THJ0_9RHOB</name>
<keyword evidence="4" id="KW-0804">Transcription</keyword>
<dbReference type="PANTHER" id="PTHR30427:SF1">
    <property type="entry name" value="TRANSCRIPTIONAL ACTIVATOR PROTEIN LYSR"/>
    <property type="match status" value="1"/>
</dbReference>